<feature type="transmembrane region" description="Helical" evidence="7">
    <location>
        <begin position="370"/>
        <end position="390"/>
    </location>
</feature>
<feature type="domain" description="MacB-like periplasmic core" evidence="9">
    <location>
        <begin position="21"/>
        <end position="240"/>
    </location>
</feature>
<dbReference type="GO" id="GO:0098797">
    <property type="term" value="C:plasma membrane protein complex"/>
    <property type="evidence" value="ECO:0007669"/>
    <property type="project" value="TreeGrafter"/>
</dbReference>
<keyword evidence="6 7" id="KW-0472">Membrane</keyword>
<proteinExistence type="inferred from homology"/>
<comment type="subcellular location">
    <subcellularLocation>
        <location evidence="1">Cell membrane</location>
        <topology evidence="1">Multi-pass membrane protein</topology>
    </subcellularLocation>
</comment>
<sequence length="408" mass="43271">MPFNALLRIALRNLMRQVRHSAFALAAIVFGVAGLALADGFIRDVFFQLGEATVRGQLGHLQVARPGFRESGAGRPEAFVIERTEAIRSALRGDSRIESVAGRLQVSGVINVENRELPVEVEGVEPTPEAVDGTYLTLLDGVGLDRGGAHAALLGEGVARHLGVRRGDYVTLTSATVDGSMNAVELEVAGVFRTFSKEFDDRTIRIPLADAQELVQVAGVNTIVIHLRRTDDTGAVLADLVGRSQLRGLDLQPWYILSDFYASTRELYARQFGILRLIALVLIAMSVLTSTNITVFERTAEFGTMRALGAESRTVVKLLALESAALGFAGALLGVAVAIVAGMLISWIGIPMPPPPNAEAGFTARVLLSPVALLGAAGVGVASSVIGGCLPSFRAARLPIVYALGKRV</sequence>
<dbReference type="InterPro" id="IPR003838">
    <property type="entry name" value="ABC3_permease_C"/>
</dbReference>
<evidence type="ECO:0000259" key="8">
    <source>
        <dbReference type="Pfam" id="PF02687"/>
    </source>
</evidence>
<evidence type="ECO:0000256" key="4">
    <source>
        <dbReference type="ARBA" id="ARBA00022692"/>
    </source>
</evidence>
<evidence type="ECO:0000313" key="11">
    <source>
        <dbReference type="Proteomes" id="UP000321548"/>
    </source>
</evidence>
<dbReference type="AlphaFoldDB" id="A0A5C8P506"/>
<name>A0A5C8P506_9BURK</name>
<dbReference type="Pfam" id="PF12704">
    <property type="entry name" value="MacB_PCD"/>
    <property type="match status" value="1"/>
</dbReference>
<dbReference type="PANTHER" id="PTHR30489">
    <property type="entry name" value="LIPOPROTEIN-RELEASING SYSTEM TRANSMEMBRANE PROTEIN LOLE"/>
    <property type="match status" value="1"/>
</dbReference>
<evidence type="ECO:0000256" key="1">
    <source>
        <dbReference type="ARBA" id="ARBA00004651"/>
    </source>
</evidence>
<comment type="caution">
    <text evidence="10">The sequence shown here is derived from an EMBL/GenBank/DDBJ whole genome shotgun (WGS) entry which is preliminary data.</text>
</comment>
<dbReference type="EMBL" id="VDUY01000001">
    <property type="protein sequence ID" value="TXL68403.1"/>
    <property type="molecule type" value="Genomic_DNA"/>
</dbReference>
<evidence type="ECO:0000256" key="7">
    <source>
        <dbReference type="SAM" id="Phobius"/>
    </source>
</evidence>
<gene>
    <name evidence="10" type="ORF">FHP08_01585</name>
</gene>
<dbReference type="Pfam" id="PF02687">
    <property type="entry name" value="FtsX"/>
    <property type="match status" value="1"/>
</dbReference>
<dbReference type="InterPro" id="IPR025857">
    <property type="entry name" value="MacB_PCD"/>
</dbReference>
<keyword evidence="5 7" id="KW-1133">Transmembrane helix</keyword>
<keyword evidence="3" id="KW-1003">Cell membrane</keyword>
<evidence type="ECO:0000313" key="10">
    <source>
        <dbReference type="EMBL" id="TXL68403.1"/>
    </source>
</evidence>
<accession>A0A5C8P506</accession>
<dbReference type="GO" id="GO:0044874">
    <property type="term" value="P:lipoprotein localization to outer membrane"/>
    <property type="evidence" value="ECO:0007669"/>
    <property type="project" value="TreeGrafter"/>
</dbReference>
<organism evidence="10 11">
    <name type="scientific">Zeimonas arvi</name>
    <dbReference type="NCBI Taxonomy" id="2498847"/>
    <lineage>
        <taxon>Bacteria</taxon>
        <taxon>Pseudomonadati</taxon>
        <taxon>Pseudomonadota</taxon>
        <taxon>Betaproteobacteria</taxon>
        <taxon>Burkholderiales</taxon>
        <taxon>Burkholderiaceae</taxon>
        <taxon>Zeimonas</taxon>
    </lineage>
</organism>
<dbReference type="RefSeq" id="WP_147702544.1">
    <property type="nucleotide sequence ID" value="NZ_VDUY01000001.1"/>
</dbReference>
<comment type="similarity">
    <text evidence="2">Belongs to the ABC-4 integral membrane protein family. LolC/E subfamily.</text>
</comment>
<keyword evidence="11" id="KW-1185">Reference proteome</keyword>
<evidence type="ECO:0000256" key="2">
    <source>
        <dbReference type="ARBA" id="ARBA00005236"/>
    </source>
</evidence>
<feature type="transmembrane region" description="Helical" evidence="7">
    <location>
        <begin position="326"/>
        <end position="350"/>
    </location>
</feature>
<dbReference type="OrthoDB" id="9770036at2"/>
<evidence type="ECO:0000256" key="5">
    <source>
        <dbReference type="ARBA" id="ARBA00022989"/>
    </source>
</evidence>
<evidence type="ECO:0000256" key="6">
    <source>
        <dbReference type="ARBA" id="ARBA00023136"/>
    </source>
</evidence>
<keyword evidence="4 7" id="KW-0812">Transmembrane</keyword>
<feature type="domain" description="ABC3 transporter permease C-terminal" evidence="8">
    <location>
        <begin position="277"/>
        <end position="399"/>
    </location>
</feature>
<dbReference type="PANTHER" id="PTHR30489:SF0">
    <property type="entry name" value="LIPOPROTEIN-RELEASING SYSTEM TRANSMEMBRANE PROTEIN LOLE"/>
    <property type="match status" value="1"/>
</dbReference>
<dbReference type="Proteomes" id="UP000321548">
    <property type="component" value="Unassembled WGS sequence"/>
</dbReference>
<evidence type="ECO:0000256" key="3">
    <source>
        <dbReference type="ARBA" id="ARBA00022475"/>
    </source>
</evidence>
<reference evidence="10 11" key="1">
    <citation type="submission" date="2019-06" db="EMBL/GenBank/DDBJ databases">
        <title>Quisquiliibacterium sp. nov., isolated from a maize field.</title>
        <authorList>
            <person name="Lin S.-Y."/>
            <person name="Tsai C.-F."/>
            <person name="Young C.-C."/>
        </authorList>
    </citation>
    <scope>NUCLEOTIDE SEQUENCE [LARGE SCALE GENOMIC DNA]</scope>
    <source>
        <strain evidence="10 11">CC-CFT501</strain>
    </source>
</reference>
<dbReference type="InterPro" id="IPR051447">
    <property type="entry name" value="Lipoprotein-release_system"/>
</dbReference>
<feature type="transmembrane region" description="Helical" evidence="7">
    <location>
        <begin position="274"/>
        <end position="296"/>
    </location>
</feature>
<protein>
    <submittedName>
        <fullName evidence="10">ABC transporter permease</fullName>
    </submittedName>
</protein>
<evidence type="ECO:0000259" key="9">
    <source>
        <dbReference type="Pfam" id="PF12704"/>
    </source>
</evidence>